<evidence type="ECO:0000256" key="2">
    <source>
        <dbReference type="ARBA" id="ARBA00010261"/>
    </source>
</evidence>
<evidence type="ECO:0000256" key="8">
    <source>
        <dbReference type="ARBA" id="ARBA00023136"/>
    </source>
</evidence>
<keyword evidence="7" id="KW-0496">Mitochondrion</keyword>
<keyword evidence="4" id="KW-0679">Respiratory chain</keyword>
<dbReference type="Proteomes" id="UP001375240">
    <property type="component" value="Unassembled WGS sequence"/>
</dbReference>
<keyword evidence="8" id="KW-0472">Membrane</keyword>
<evidence type="ECO:0000256" key="6">
    <source>
        <dbReference type="ARBA" id="ARBA00022982"/>
    </source>
</evidence>
<comment type="subcellular location">
    <subcellularLocation>
        <location evidence="1">Mitochondrion inner membrane</location>
        <topology evidence="1">Peripheral membrane protein</topology>
        <orientation evidence="1">Matrix side</orientation>
    </subcellularLocation>
</comment>
<dbReference type="Pfam" id="PF04716">
    <property type="entry name" value="ETC_C1_NDUFA5"/>
    <property type="match status" value="1"/>
</dbReference>
<evidence type="ECO:0000256" key="1">
    <source>
        <dbReference type="ARBA" id="ARBA00004443"/>
    </source>
</evidence>
<organism evidence="9 10">
    <name type="scientific">Orbilia brochopaga</name>
    <dbReference type="NCBI Taxonomy" id="3140254"/>
    <lineage>
        <taxon>Eukaryota</taxon>
        <taxon>Fungi</taxon>
        <taxon>Dikarya</taxon>
        <taxon>Ascomycota</taxon>
        <taxon>Pezizomycotina</taxon>
        <taxon>Orbiliomycetes</taxon>
        <taxon>Orbiliales</taxon>
        <taxon>Orbiliaceae</taxon>
        <taxon>Orbilia</taxon>
    </lineage>
</organism>
<dbReference type="GO" id="GO:0022904">
    <property type="term" value="P:respiratory electron transport chain"/>
    <property type="evidence" value="ECO:0007669"/>
    <property type="project" value="InterPro"/>
</dbReference>
<gene>
    <name evidence="9" type="ORF">TWF696_009059</name>
</gene>
<protein>
    <submittedName>
        <fullName evidence="9">Uncharacterized protein</fullName>
    </submittedName>
</protein>
<dbReference type="PANTHER" id="PTHR12653">
    <property type="entry name" value="NADH-UBIQUINONE OXIDOREDUCTASE 13 KD-B SUBUNIT"/>
    <property type="match status" value="1"/>
</dbReference>
<keyword evidence="5" id="KW-0999">Mitochondrion inner membrane</keyword>
<accession>A0AAV9UFM5</accession>
<evidence type="ECO:0000256" key="7">
    <source>
        <dbReference type="ARBA" id="ARBA00023128"/>
    </source>
</evidence>
<keyword evidence="10" id="KW-1185">Reference proteome</keyword>
<evidence type="ECO:0000313" key="10">
    <source>
        <dbReference type="Proteomes" id="UP001375240"/>
    </source>
</evidence>
<evidence type="ECO:0000256" key="5">
    <source>
        <dbReference type="ARBA" id="ARBA00022792"/>
    </source>
</evidence>
<proteinExistence type="inferred from homology"/>
<name>A0AAV9UFM5_9PEZI</name>
<dbReference type="InterPro" id="IPR006806">
    <property type="entry name" value="NDUFA5"/>
</dbReference>
<dbReference type="AlphaFoldDB" id="A0AAV9UFM5"/>
<comment type="similarity">
    <text evidence="2">Belongs to the complex I NDUFA5 subunit family.</text>
</comment>
<evidence type="ECO:0000256" key="4">
    <source>
        <dbReference type="ARBA" id="ARBA00022660"/>
    </source>
</evidence>
<dbReference type="PANTHER" id="PTHR12653:SF0">
    <property type="entry name" value="NADH DEHYDROGENASE [UBIQUINONE] 1 ALPHA SUBCOMPLEX SUBUNIT 5"/>
    <property type="match status" value="1"/>
</dbReference>
<dbReference type="EMBL" id="JAVHNQ010000008">
    <property type="protein sequence ID" value="KAK6340735.1"/>
    <property type="molecule type" value="Genomic_DNA"/>
</dbReference>
<keyword evidence="6" id="KW-0249">Electron transport</keyword>
<sequence>MRPALRLFQAVKGTPRLPAFSPTGLAGIPTHHHPRPTLLNIYNSTLSKLAQLPEESAYRTATEAIIKHRKRVVEEQIPYGWDNYLKDLARRGLDSPPKYDDGVETMEVDAGEVAAYIGDWPDHQVDDHEWVELRDLQRKKWEDTRKRLWEEKNKKKIPEFEGMLEPDLSAEQVEAIETQLGTGLIEEVILQAFEEYKLVDEMAKSKPWEPLVEQPVEGQWTYFERAK</sequence>
<evidence type="ECO:0000313" key="9">
    <source>
        <dbReference type="EMBL" id="KAK6340735.1"/>
    </source>
</evidence>
<evidence type="ECO:0000256" key="3">
    <source>
        <dbReference type="ARBA" id="ARBA00022448"/>
    </source>
</evidence>
<comment type="caution">
    <text evidence="9">The sequence shown here is derived from an EMBL/GenBank/DDBJ whole genome shotgun (WGS) entry which is preliminary data.</text>
</comment>
<dbReference type="GO" id="GO:0005743">
    <property type="term" value="C:mitochondrial inner membrane"/>
    <property type="evidence" value="ECO:0007669"/>
    <property type="project" value="UniProtKB-SubCell"/>
</dbReference>
<keyword evidence="3" id="KW-0813">Transport</keyword>
<reference evidence="9 10" key="1">
    <citation type="submission" date="2019-10" db="EMBL/GenBank/DDBJ databases">
        <authorList>
            <person name="Palmer J.M."/>
        </authorList>
    </citation>
    <scope>NUCLEOTIDE SEQUENCE [LARGE SCALE GENOMIC DNA]</scope>
    <source>
        <strain evidence="9 10">TWF696</strain>
    </source>
</reference>